<keyword evidence="3 6" id="KW-0812">Transmembrane</keyword>
<dbReference type="PROSITE" id="PS00409">
    <property type="entry name" value="PROKAR_NTER_METHYL"/>
    <property type="match status" value="1"/>
</dbReference>
<accession>A0ABY2JHQ8</accession>
<dbReference type="Proteomes" id="UP000297851">
    <property type="component" value="Unassembled WGS sequence"/>
</dbReference>
<protein>
    <submittedName>
        <fullName evidence="7">Prepilin-type N-terminal cleavage/methylation domain-containing protein</fullName>
    </submittedName>
</protein>
<dbReference type="NCBIfam" id="TIGR02532">
    <property type="entry name" value="IV_pilin_GFxxxE"/>
    <property type="match status" value="1"/>
</dbReference>
<dbReference type="InterPro" id="IPR000983">
    <property type="entry name" value="Bac_GSPG_pilin"/>
</dbReference>
<dbReference type="Gene3D" id="3.30.700.10">
    <property type="entry name" value="Glycoprotein, Type 4 Pilin"/>
    <property type="match status" value="1"/>
</dbReference>
<comment type="subcellular location">
    <subcellularLocation>
        <location evidence="1">Membrane</location>
        <topology evidence="1">Single-pass membrane protein</topology>
    </subcellularLocation>
</comment>
<proteinExistence type="predicted"/>
<evidence type="ECO:0000256" key="6">
    <source>
        <dbReference type="SAM" id="Phobius"/>
    </source>
</evidence>
<dbReference type="EMBL" id="SOGO01000021">
    <property type="protein sequence ID" value="TFD03328.1"/>
    <property type="molecule type" value="Genomic_DNA"/>
</dbReference>
<comment type="caution">
    <text evidence="7">The sequence shown here is derived from an EMBL/GenBank/DDBJ whole genome shotgun (WGS) entry which is preliminary data.</text>
</comment>
<name>A0ABY2JHQ8_9MICO</name>
<dbReference type="PANTHER" id="PTHR30093:SF44">
    <property type="entry name" value="TYPE II SECRETION SYSTEM CORE PROTEIN G"/>
    <property type="match status" value="1"/>
</dbReference>
<evidence type="ECO:0000256" key="2">
    <source>
        <dbReference type="ARBA" id="ARBA00022481"/>
    </source>
</evidence>
<gene>
    <name evidence="7" type="ORF">E3T25_06865</name>
</gene>
<reference evidence="7 8" key="1">
    <citation type="submission" date="2019-03" db="EMBL/GenBank/DDBJ databases">
        <title>Genomics of glacier-inhabiting Cryobacterium strains.</title>
        <authorList>
            <person name="Liu Q."/>
            <person name="Xin Y.-H."/>
        </authorList>
    </citation>
    <scope>NUCLEOTIDE SEQUENCE [LARGE SCALE GENOMIC DNA]</scope>
    <source>
        <strain evidence="7 8">TMT2-16</strain>
    </source>
</reference>
<evidence type="ECO:0000256" key="3">
    <source>
        <dbReference type="ARBA" id="ARBA00022692"/>
    </source>
</evidence>
<keyword evidence="5 6" id="KW-0472">Membrane</keyword>
<keyword evidence="8" id="KW-1185">Reference proteome</keyword>
<dbReference type="PANTHER" id="PTHR30093">
    <property type="entry name" value="GENERAL SECRETION PATHWAY PROTEIN G"/>
    <property type="match status" value="1"/>
</dbReference>
<dbReference type="PRINTS" id="PR00813">
    <property type="entry name" value="BCTERIALGSPG"/>
</dbReference>
<keyword evidence="2" id="KW-0488">Methylation</keyword>
<dbReference type="InterPro" id="IPR045584">
    <property type="entry name" value="Pilin-like"/>
</dbReference>
<feature type="transmembrane region" description="Helical" evidence="6">
    <location>
        <begin position="22"/>
        <end position="47"/>
    </location>
</feature>
<dbReference type="InterPro" id="IPR012902">
    <property type="entry name" value="N_methyl_site"/>
</dbReference>
<organism evidence="7 8">
    <name type="scientific">Cryobacterium sandaracinum</name>
    <dbReference type="NCBI Taxonomy" id="1259247"/>
    <lineage>
        <taxon>Bacteria</taxon>
        <taxon>Bacillati</taxon>
        <taxon>Actinomycetota</taxon>
        <taxon>Actinomycetes</taxon>
        <taxon>Micrococcales</taxon>
        <taxon>Microbacteriaceae</taxon>
        <taxon>Cryobacterium</taxon>
    </lineage>
</organism>
<evidence type="ECO:0000256" key="1">
    <source>
        <dbReference type="ARBA" id="ARBA00004167"/>
    </source>
</evidence>
<evidence type="ECO:0000256" key="4">
    <source>
        <dbReference type="ARBA" id="ARBA00022989"/>
    </source>
</evidence>
<dbReference type="SUPFAM" id="SSF54523">
    <property type="entry name" value="Pili subunits"/>
    <property type="match status" value="1"/>
</dbReference>
<evidence type="ECO:0000313" key="8">
    <source>
        <dbReference type="Proteomes" id="UP000297851"/>
    </source>
</evidence>
<dbReference type="Pfam" id="PF07963">
    <property type="entry name" value="N_methyl"/>
    <property type="match status" value="1"/>
</dbReference>
<keyword evidence="4 6" id="KW-1133">Transmembrane helix</keyword>
<evidence type="ECO:0000256" key="5">
    <source>
        <dbReference type="ARBA" id="ARBA00023136"/>
    </source>
</evidence>
<evidence type="ECO:0000313" key="7">
    <source>
        <dbReference type="EMBL" id="TFD03328.1"/>
    </source>
</evidence>
<dbReference type="RefSeq" id="WP_134373298.1">
    <property type="nucleotide sequence ID" value="NZ_SOGO01000021.1"/>
</dbReference>
<sequence>MIRSISEALAHKRSELGQKEKGFTLIELLVVVIIIGILAAIAIPIFLGQQDSAKDAGVKSDLATAKIAIVSYYTDGATAAPTLALLAPYGYAKSDNTESVTITTAPTGSGTPFCIDGVSKSSSSTKFKVTHNAGVVKGNC</sequence>